<dbReference type="EMBL" id="JAULSU010000006">
    <property type="protein sequence ID" value="KAK0613692.1"/>
    <property type="molecule type" value="Genomic_DNA"/>
</dbReference>
<feature type="transmembrane region" description="Helical" evidence="2">
    <location>
        <begin position="380"/>
        <end position="404"/>
    </location>
</feature>
<organism evidence="3 4">
    <name type="scientific">Immersiella caudata</name>
    <dbReference type="NCBI Taxonomy" id="314043"/>
    <lineage>
        <taxon>Eukaryota</taxon>
        <taxon>Fungi</taxon>
        <taxon>Dikarya</taxon>
        <taxon>Ascomycota</taxon>
        <taxon>Pezizomycotina</taxon>
        <taxon>Sordariomycetes</taxon>
        <taxon>Sordariomycetidae</taxon>
        <taxon>Sordariales</taxon>
        <taxon>Lasiosphaeriaceae</taxon>
        <taxon>Immersiella</taxon>
    </lineage>
</organism>
<keyword evidence="2" id="KW-0472">Membrane</keyword>
<keyword evidence="2" id="KW-0812">Transmembrane</keyword>
<gene>
    <name evidence="3" type="ORF">B0T14DRAFT_283661</name>
</gene>
<keyword evidence="4" id="KW-1185">Reference proteome</keyword>
<sequence length="449" mass="51034">MIFVNRARNSLNRRENGNPGLGTNRIIFIDFVGTPAIQVSRRKLRITHSCFAHLCTELRVPAYFVNTIIRHDQLGRLGFGAYLHPSGMGPGSFELSYRYTPRLAERTLDLNTELRYVYTRYNVHNHSSLTLCINPHPETRDLWIGRVPTVEGHQQNSSAKSSVGAIRAKEELRSPLAFHILITHMSLEDWKTSLEEDRSKLEDLEDESKILHRLTSSSKDSHGGHRENAPSPNDANDIENQAAAQPKPKTPSRADAEASRLVRVHENAQRLLIAENSCRDIENRVQLLLRSVEILRSIPKKFGEWGKPKRGKAAHNGIVPSTLDREQQILESILLSCRHSQQWTRCYEERTSLQIQLDFNLITSNIATETQKDTSAMNRIAAVTTLFLPGTFISAVLSMGFFNFAENGNVVINRWLWVYFVLAVPVTRLVFLALKLMVWLGNRKREGRA</sequence>
<accession>A0AA39WE33</accession>
<feature type="transmembrane region" description="Helical" evidence="2">
    <location>
        <begin position="416"/>
        <end position="440"/>
    </location>
</feature>
<dbReference type="AlphaFoldDB" id="A0AA39WE33"/>
<feature type="region of interest" description="Disordered" evidence="1">
    <location>
        <begin position="213"/>
        <end position="257"/>
    </location>
</feature>
<comment type="caution">
    <text evidence="3">The sequence shown here is derived from an EMBL/GenBank/DDBJ whole genome shotgun (WGS) entry which is preliminary data.</text>
</comment>
<feature type="compositionally biased region" description="Basic and acidic residues" evidence="1">
    <location>
        <begin position="219"/>
        <end position="228"/>
    </location>
</feature>
<name>A0AA39WE33_9PEZI</name>
<keyword evidence="2" id="KW-1133">Transmembrane helix</keyword>
<dbReference type="Proteomes" id="UP001175000">
    <property type="component" value="Unassembled WGS sequence"/>
</dbReference>
<evidence type="ECO:0000256" key="1">
    <source>
        <dbReference type="SAM" id="MobiDB-lite"/>
    </source>
</evidence>
<evidence type="ECO:0000313" key="4">
    <source>
        <dbReference type="Proteomes" id="UP001175000"/>
    </source>
</evidence>
<evidence type="ECO:0000313" key="3">
    <source>
        <dbReference type="EMBL" id="KAK0613692.1"/>
    </source>
</evidence>
<evidence type="ECO:0000256" key="2">
    <source>
        <dbReference type="SAM" id="Phobius"/>
    </source>
</evidence>
<feature type="compositionally biased region" description="Polar residues" evidence="1">
    <location>
        <begin position="230"/>
        <end position="243"/>
    </location>
</feature>
<protein>
    <submittedName>
        <fullName evidence="3">Uncharacterized protein</fullName>
    </submittedName>
</protein>
<proteinExistence type="predicted"/>
<reference evidence="3" key="1">
    <citation type="submission" date="2023-06" db="EMBL/GenBank/DDBJ databases">
        <title>Genome-scale phylogeny and comparative genomics of the fungal order Sordariales.</title>
        <authorList>
            <consortium name="Lawrence Berkeley National Laboratory"/>
            <person name="Hensen N."/>
            <person name="Bonometti L."/>
            <person name="Westerberg I."/>
            <person name="Brannstrom I.O."/>
            <person name="Guillou S."/>
            <person name="Cros-Aarteil S."/>
            <person name="Calhoun S."/>
            <person name="Haridas S."/>
            <person name="Kuo A."/>
            <person name="Mondo S."/>
            <person name="Pangilinan J."/>
            <person name="Riley R."/>
            <person name="Labutti K."/>
            <person name="Andreopoulos B."/>
            <person name="Lipzen A."/>
            <person name="Chen C."/>
            <person name="Yanf M."/>
            <person name="Daum C."/>
            <person name="Ng V."/>
            <person name="Clum A."/>
            <person name="Steindorff A."/>
            <person name="Ohm R."/>
            <person name="Martin F."/>
            <person name="Silar P."/>
            <person name="Natvig D."/>
            <person name="Lalanne C."/>
            <person name="Gautier V."/>
            <person name="Ament-Velasquez S.L."/>
            <person name="Kruys A."/>
            <person name="Hutchinson M.I."/>
            <person name="Powell A.J."/>
            <person name="Barry K."/>
            <person name="Miller A.N."/>
            <person name="Grigoriev I.V."/>
            <person name="Debuchy R."/>
            <person name="Gladieux P."/>
            <person name="Thoren M.H."/>
            <person name="Johannesson H."/>
        </authorList>
    </citation>
    <scope>NUCLEOTIDE SEQUENCE</scope>
    <source>
        <strain evidence="3">CBS 606.72</strain>
    </source>
</reference>
<dbReference type="Gene3D" id="1.20.58.340">
    <property type="entry name" value="Magnesium transport protein CorA, transmembrane region"/>
    <property type="match status" value="1"/>
</dbReference>